<dbReference type="OrthoDB" id="4559832at2"/>
<sequence length="106" mass="11310">MTDRSPAEWLKQEVLEHLDDFGVVGLYELRWLLNGSDFALDPDETAGLARRVAREVLAESGAALHTAAWPGSEVTGEELPASVLDTESAWGEGPGSSFVALVGADE</sequence>
<organism evidence="1 2">
    <name type="scientific">Murinocardiopsis flavida</name>
    <dbReference type="NCBI Taxonomy" id="645275"/>
    <lineage>
        <taxon>Bacteria</taxon>
        <taxon>Bacillati</taxon>
        <taxon>Actinomycetota</taxon>
        <taxon>Actinomycetes</taxon>
        <taxon>Streptosporangiales</taxon>
        <taxon>Nocardiopsidaceae</taxon>
        <taxon>Murinocardiopsis</taxon>
    </lineage>
</organism>
<reference evidence="1 2" key="1">
    <citation type="submission" date="2018-03" db="EMBL/GenBank/DDBJ databases">
        <title>Genomic Encyclopedia of Archaeal and Bacterial Type Strains, Phase II (KMG-II): from individual species to whole genera.</title>
        <authorList>
            <person name="Goeker M."/>
        </authorList>
    </citation>
    <scope>NUCLEOTIDE SEQUENCE [LARGE SCALE GENOMIC DNA]</scope>
    <source>
        <strain evidence="1 2">DSM 45312</strain>
    </source>
</reference>
<protein>
    <submittedName>
        <fullName evidence="1">Uncharacterized protein</fullName>
    </submittedName>
</protein>
<dbReference type="Proteomes" id="UP000240542">
    <property type="component" value="Unassembled WGS sequence"/>
</dbReference>
<keyword evidence="2" id="KW-1185">Reference proteome</keyword>
<name>A0A2P8D254_9ACTN</name>
<dbReference type="RefSeq" id="WP_106585570.1">
    <property type="nucleotide sequence ID" value="NZ_PYGA01000020.1"/>
</dbReference>
<dbReference type="EMBL" id="PYGA01000020">
    <property type="protein sequence ID" value="PSK91305.1"/>
    <property type="molecule type" value="Genomic_DNA"/>
</dbReference>
<evidence type="ECO:0000313" key="1">
    <source>
        <dbReference type="EMBL" id="PSK91305.1"/>
    </source>
</evidence>
<gene>
    <name evidence="1" type="ORF">CLV63_12031</name>
</gene>
<accession>A0A2P8D254</accession>
<evidence type="ECO:0000313" key="2">
    <source>
        <dbReference type="Proteomes" id="UP000240542"/>
    </source>
</evidence>
<dbReference type="AlphaFoldDB" id="A0A2P8D254"/>
<proteinExistence type="predicted"/>
<comment type="caution">
    <text evidence="1">The sequence shown here is derived from an EMBL/GenBank/DDBJ whole genome shotgun (WGS) entry which is preliminary data.</text>
</comment>